<evidence type="ECO:0000313" key="2">
    <source>
        <dbReference type="Proteomes" id="UP000031258"/>
    </source>
</evidence>
<dbReference type="GO" id="GO:0044781">
    <property type="term" value="P:bacterial-type flagellum organization"/>
    <property type="evidence" value="ECO:0007669"/>
    <property type="project" value="InterPro"/>
</dbReference>
<proteinExistence type="predicted"/>
<dbReference type="Proteomes" id="UP000031258">
    <property type="component" value="Unassembled WGS sequence"/>
</dbReference>
<sequence length="156" mass="17710">MKMFYINVNNKSLCCKSIMEVFKINKPKETSELKKKKKVSLSSGFSTLLASEADEKEEVARAANTTAVSSLFFLQEANLPDISRQQNFARGEDILAKLKEFKDSLLSGNISKDKLEEIKAKLSFERVKTEDKELEALLDEIELRAHVELAKYESNN</sequence>
<dbReference type="EMBL" id="JSWE01000124">
    <property type="protein sequence ID" value="KIE05059.1"/>
    <property type="molecule type" value="Genomic_DNA"/>
</dbReference>
<organism evidence="1 2">
    <name type="scientific">Candidatus Jidaibacter acanthamoebae</name>
    <dbReference type="NCBI Taxonomy" id="86105"/>
    <lineage>
        <taxon>Bacteria</taxon>
        <taxon>Pseudomonadati</taxon>
        <taxon>Pseudomonadota</taxon>
        <taxon>Alphaproteobacteria</taxon>
        <taxon>Rickettsiales</taxon>
        <taxon>Candidatus Midichloriaceae</taxon>
        <taxon>Candidatus Jidaibacter</taxon>
    </lineage>
</organism>
<dbReference type="AlphaFoldDB" id="A0A0C1QHS1"/>
<dbReference type="InterPro" id="IPR019704">
    <property type="entry name" value="Flagellar_assmbl_FliX_class2"/>
</dbReference>
<protein>
    <submittedName>
        <fullName evidence="1">FliX protein</fullName>
    </submittedName>
</protein>
<gene>
    <name evidence="1" type="primary">fliX_2</name>
    <name evidence="1" type="ORF">NF27_EY01550</name>
</gene>
<dbReference type="STRING" id="86105.NF27_EY01550"/>
<dbReference type="Pfam" id="PF10768">
    <property type="entry name" value="FliX"/>
    <property type="match status" value="1"/>
</dbReference>
<keyword evidence="2" id="KW-1185">Reference proteome</keyword>
<comment type="caution">
    <text evidence="1">The sequence shown here is derived from an EMBL/GenBank/DDBJ whole genome shotgun (WGS) entry which is preliminary data.</text>
</comment>
<reference evidence="1 2" key="1">
    <citation type="submission" date="2014-11" db="EMBL/GenBank/DDBJ databases">
        <title>A Rickettsiales Symbiont of Amoebae With Ancient Features.</title>
        <authorList>
            <person name="Schulz F."/>
            <person name="Martijn J."/>
            <person name="Wascher F."/>
            <person name="Kostanjsek R."/>
            <person name="Ettema T.J."/>
            <person name="Horn M."/>
        </authorList>
    </citation>
    <scope>NUCLEOTIDE SEQUENCE [LARGE SCALE GENOMIC DNA]</scope>
    <source>
        <strain evidence="1 2">UWC36</strain>
    </source>
</reference>
<evidence type="ECO:0000313" key="1">
    <source>
        <dbReference type="EMBL" id="KIE05059.1"/>
    </source>
</evidence>
<accession>A0A0C1QHS1</accession>
<name>A0A0C1QHS1_9RICK</name>